<dbReference type="Gene3D" id="3.10.105.10">
    <property type="entry name" value="Dipeptide-binding Protein, Domain 3"/>
    <property type="match status" value="1"/>
</dbReference>
<dbReference type="PROSITE" id="PS51257">
    <property type="entry name" value="PROKAR_LIPOPROTEIN"/>
    <property type="match status" value="1"/>
</dbReference>
<organism evidence="6">
    <name type="scientific">Acididesulfobacillus acetoxydans</name>
    <dbReference type="NCBI Taxonomy" id="1561005"/>
    <lineage>
        <taxon>Bacteria</taxon>
        <taxon>Bacillati</taxon>
        <taxon>Bacillota</taxon>
        <taxon>Clostridia</taxon>
        <taxon>Eubacteriales</taxon>
        <taxon>Peptococcaceae</taxon>
        <taxon>Acididesulfobacillus</taxon>
    </lineage>
</organism>
<dbReference type="Gene3D" id="3.40.190.10">
    <property type="entry name" value="Periplasmic binding protein-like II"/>
    <property type="match status" value="1"/>
</dbReference>
<dbReference type="InterPro" id="IPR030678">
    <property type="entry name" value="Peptide/Ni-bd"/>
</dbReference>
<evidence type="ECO:0000256" key="2">
    <source>
        <dbReference type="ARBA" id="ARBA00022448"/>
    </source>
</evidence>
<dbReference type="InterPro" id="IPR039424">
    <property type="entry name" value="SBP_5"/>
</dbReference>
<evidence type="ECO:0000259" key="5">
    <source>
        <dbReference type="Pfam" id="PF00496"/>
    </source>
</evidence>
<dbReference type="PANTHER" id="PTHR30290">
    <property type="entry name" value="PERIPLASMIC BINDING COMPONENT OF ABC TRANSPORTER"/>
    <property type="match status" value="1"/>
</dbReference>
<evidence type="ECO:0000313" key="6">
    <source>
        <dbReference type="EMBL" id="CAA7599530.1"/>
    </source>
</evidence>
<comment type="similarity">
    <text evidence="1">Belongs to the bacterial solute-binding protein 5 family.</text>
</comment>
<feature type="chain" id="PRO_5039292970" evidence="4">
    <location>
        <begin position="31"/>
        <end position="562"/>
    </location>
</feature>
<feature type="domain" description="Solute-binding protein family 5" evidence="5">
    <location>
        <begin position="96"/>
        <end position="461"/>
    </location>
</feature>
<dbReference type="Proteomes" id="UP000836597">
    <property type="component" value="Chromosome"/>
</dbReference>
<dbReference type="AlphaFoldDB" id="A0A8S0X2W0"/>
<evidence type="ECO:0000256" key="4">
    <source>
        <dbReference type="SAM" id="SignalP"/>
    </source>
</evidence>
<name>A0A8S0X2W0_9FIRM</name>
<evidence type="ECO:0000313" key="7">
    <source>
        <dbReference type="EMBL" id="CEJ08699.1"/>
    </source>
</evidence>
<gene>
    <name evidence="6" type="ORF">DEACI_0156</name>
    <name evidence="7" type="ORF">DEACI_3178</name>
</gene>
<dbReference type="GO" id="GO:0043190">
    <property type="term" value="C:ATP-binding cassette (ABC) transporter complex"/>
    <property type="evidence" value="ECO:0007669"/>
    <property type="project" value="InterPro"/>
</dbReference>
<dbReference type="EMBL" id="CDGJ01000090">
    <property type="protein sequence ID" value="CEJ08699.1"/>
    <property type="molecule type" value="Genomic_DNA"/>
</dbReference>
<feature type="signal peptide" evidence="4">
    <location>
        <begin position="1"/>
        <end position="30"/>
    </location>
</feature>
<evidence type="ECO:0000256" key="1">
    <source>
        <dbReference type="ARBA" id="ARBA00005695"/>
    </source>
</evidence>
<dbReference type="Proteomes" id="UP001071230">
    <property type="component" value="Unassembled WGS sequence"/>
</dbReference>
<reference evidence="7" key="1">
    <citation type="submission" date="2014-11" db="EMBL/GenBank/DDBJ databases">
        <authorList>
            <person name="Hornung B.V."/>
        </authorList>
    </citation>
    <scope>NUCLEOTIDE SEQUENCE</scope>
    <source>
        <strain evidence="7">INE</strain>
    </source>
</reference>
<protein>
    <submittedName>
        <fullName evidence="7">Oligopeptide-binding protein AppA</fullName>
    </submittedName>
    <submittedName>
        <fullName evidence="6">Solute-binding protein family 5 domain</fullName>
    </submittedName>
</protein>
<proteinExistence type="inferred from homology"/>
<dbReference type="RefSeq" id="WP_240983328.1">
    <property type="nucleotide sequence ID" value="NZ_CDGJ01000090.1"/>
</dbReference>
<dbReference type="InterPro" id="IPR000914">
    <property type="entry name" value="SBP_5_dom"/>
</dbReference>
<evidence type="ECO:0000256" key="3">
    <source>
        <dbReference type="ARBA" id="ARBA00022729"/>
    </source>
</evidence>
<dbReference type="GO" id="GO:1904680">
    <property type="term" value="F:peptide transmembrane transporter activity"/>
    <property type="evidence" value="ECO:0007669"/>
    <property type="project" value="TreeGrafter"/>
</dbReference>
<keyword evidence="8" id="KW-1185">Reference proteome</keyword>
<dbReference type="KEGG" id="aacx:DEACI_0156"/>
<keyword evidence="3 4" id="KW-0732">Signal</keyword>
<dbReference type="GO" id="GO:0015833">
    <property type="term" value="P:peptide transport"/>
    <property type="evidence" value="ECO:0007669"/>
    <property type="project" value="TreeGrafter"/>
</dbReference>
<dbReference type="Pfam" id="PF00496">
    <property type="entry name" value="SBP_bac_5"/>
    <property type="match status" value="1"/>
</dbReference>
<dbReference type="GO" id="GO:0042597">
    <property type="term" value="C:periplasmic space"/>
    <property type="evidence" value="ECO:0007669"/>
    <property type="project" value="UniProtKB-ARBA"/>
</dbReference>
<sequence>MKFCRKWFSVLVALLTVGLLLSGCSSAPTANTVSKANANTQPVDGGTLTVSSFSDIVTLNPLFIQDTASQDAATFLFANVYDLDRQGNLVVEPWSLAKELPKISADGKTYTVTLKDTAKWSDGQPVTADDLIYTINTIRNPEVGSPGISGYDKVASVKKVNEHTVRITLKQVYAPFKYYLNAAVVPYHILKDVKPKELQNNAYGKDPAKTVTDGPWKWSEWKEKQYLSFTRDPDYWGPKPHIQKIIYKIYADQNTEVQALIKGDVDLNTGLPVTALSAVKQRKDIRVILAPGPLYEYLAFNFKPQNFPGNFDPFLGQKTRQAIAYALNRQGMVNDILKGTGRIMNSLFLPGSWADPGSAAVNYPYDPNKAKELLKEDGWTPGPDGILRKDGHRFSFELQFNAGNSRREAVAVVIQQELKNVGIEVKPKAIDFSSWIDQNVNPGKFQALLLAWSLTNPDPDQESIFSSKYFPPAGQNNIWYKNPTLDALWVKGYSTNDQNERKKIYAEIAKEISTDLPYVFLYQYGTPEGLGPRVHFEHKDRPAPSLAEGYFYHIQNWWVTGK</sequence>
<dbReference type="PIRSF" id="PIRSF002741">
    <property type="entry name" value="MppA"/>
    <property type="match status" value="1"/>
</dbReference>
<dbReference type="EMBL" id="LR746496">
    <property type="protein sequence ID" value="CAA7599530.1"/>
    <property type="molecule type" value="Genomic_DNA"/>
</dbReference>
<dbReference type="SUPFAM" id="SSF53850">
    <property type="entry name" value="Periplasmic binding protein-like II"/>
    <property type="match status" value="1"/>
</dbReference>
<dbReference type="PANTHER" id="PTHR30290:SF9">
    <property type="entry name" value="OLIGOPEPTIDE-BINDING PROTEIN APPA"/>
    <property type="match status" value="1"/>
</dbReference>
<dbReference type="Gene3D" id="3.90.76.10">
    <property type="entry name" value="Dipeptide-binding Protein, Domain 1"/>
    <property type="match status" value="1"/>
</dbReference>
<reference evidence="6" key="2">
    <citation type="submission" date="2020-01" db="EMBL/GenBank/DDBJ databases">
        <authorList>
            <person name="Hornung B."/>
        </authorList>
    </citation>
    <scope>NUCLEOTIDE SEQUENCE</scope>
    <source>
        <strain evidence="6">PacBioINE</strain>
    </source>
</reference>
<keyword evidence="2" id="KW-0813">Transport</keyword>
<evidence type="ECO:0000313" key="8">
    <source>
        <dbReference type="Proteomes" id="UP001071230"/>
    </source>
</evidence>
<accession>A0A8S0X2W0</accession>